<accession>A0A385SIE1</accession>
<feature type="signal peptide" evidence="13">
    <location>
        <begin position="1"/>
        <end position="28"/>
    </location>
</feature>
<dbReference type="KEGG" id="chk:D4L85_10590"/>
<dbReference type="InterPro" id="IPR037066">
    <property type="entry name" value="Plug_dom_sf"/>
</dbReference>
<dbReference type="PANTHER" id="PTHR32552:SF81">
    <property type="entry name" value="TONB-DEPENDENT OUTER MEMBRANE RECEPTOR"/>
    <property type="match status" value="1"/>
</dbReference>
<dbReference type="Gene3D" id="2.60.40.1120">
    <property type="entry name" value="Carboxypeptidase-like, regulatory domain"/>
    <property type="match status" value="1"/>
</dbReference>
<sequence>MNAIIKACVLHTILLFCCMTFLAQRAKAQSVLERQVSFNLQHITLKKALETLEVATRVRFVYSVNQIDVTRVVSTETDGKTLAEILDQLLLPLNIEYKIQDDNEYIVLSKSAGQPGDAPSLENGIPLIAISGHVTDAKGVGLAGVNIIVRNTTTGTSTDFQGNFNLQSVPANSILVVSFIGYSTYEAEVDSQTSMVIVLEEELTSLAEVVITAMGIPRPEKSLTYGTQQINAEELTHSKTDNMMNALNGKVPGVTIFPSASGIGGSAKVILRGNRSFSQSNQPLYVLDGLPMLNSSNSNGQPNSPFGGQVDGGDGISNLNPDDVESITVLKGASAAALYGSQAANGAIIITTKKAKEGITELNFNSNIFVSDVGYRPQFQTGYGRTGSNSRDSWGEPIASASGDKLNTFFHKGVNVINSINLSSGSEKNRTYLSFANTNGQGPVPHNTLARNNFSLQQTQKLFDRRLVVDGGLHYITQKVDNTPSLGLYFNPLTGLYLFPSEMNISPYKEQYEFADRVGYERQNWFTNEDIQQNPWWIINRNPNYSHRRRLLLSGRVAFNVNRWINIQLRGNLDQIMDRYQQNLFSGTQATLARPNGQFSDNTQTQQQKYADALLAFKIPMPTSFGINGTVGTSITDSRLDGTAIGPGLGLVMPDVFKAQNIVASSMVNPVSNYPDNHTQLQSIFGTVNAAFFDWLHLNLTGRNDWSSNLSFTPNLSYFYPSMGLSILLKEALDLPARISYFKVRGNYAEVGNTVPQYVTNPVNSFDNTGSVTLSTAAPFETLKPERTKTYELGTDLRLFENRLALTFNYYRSNTFNQFIKVVPSVATAYSAGYVNGGNVQNSGVELSMEYMLRMGLGFSWNTSINVAHNVNKIIDVDSKNGIDKYLLTTNDNTSYQSVLAKGGSYGDIYGITVIRDAAQRMVLNDDGTPRINNSFSYLGNPNPHWLTGWNNSIAYRNFTLNFLIDAKIGGQVFSMTQAIMDQYGISKATGDARDRGYVSVNGVNEKGEAISKVDPQKWYTSIGGRQGVSELYIYSATVARLREVSLAYSIPVRKYGISKLRLSLTGRNLLYLYREAPYDPELLMSTGNGLSGIDIFSQPAIRNIGFALNVTI</sequence>
<dbReference type="SUPFAM" id="SSF49464">
    <property type="entry name" value="Carboxypeptidase regulatory domain-like"/>
    <property type="match status" value="1"/>
</dbReference>
<keyword evidence="9 11" id="KW-0472">Membrane</keyword>
<keyword evidence="8" id="KW-0798">TonB box</keyword>
<keyword evidence="5 11" id="KW-0812">Transmembrane</keyword>
<dbReference type="SUPFAM" id="SSF56935">
    <property type="entry name" value="Porins"/>
    <property type="match status" value="1"/>
</dbReference>
<evidence type="ECO:0000256" key="8">
    <source>
        <dbReference type="ARBA" id="ARBA00023077"/>
    </source>
</evidence>
<evidence type="ECO:0000256" key="1">
    <source>
        <dbReference type="ARBA" id="ARBA00004571"/>
    </source>
</evidence>
<evidence type="ECO:0000256" key="9">
    <source>
        <dbReference type="ARBA" id="ARBA00023136"/>
    </source>
</evidence>
<evidence type="ECO:0000256" key="4">
    <source>
        <dbReference type="ARBA" id="ARBA00022496"/>
    </source>
</evidence>
<protein>
    <submittedName>
        <fullName evidence="15">SusC/RagA family TonB-linked outer membrane protein</fullName>
    </submittedName>
</protein>
<name>A0A385SIE1_9BACT</name>
<dbReference type="EMBL" id="CP032382">
    <property type="protein sequence ID" value="AYB30999.1"/>
    <property type="molecule type" value="Genomic_DNA"/>
</dbReference>
<dbReference type="PROSITE" id="PS52016">
    <property type="entry name" value="TONB_DEPENDENT_REC_3"/>
    <property type="match status" value="1"/>
</dbReference>
<evidence type="ECO:0000259" key="14">
    <source>
        <dbReference type="Pfam" id="PF07715"/>
    </source>
</evidence>
<dbReference type="GO" id="GO:0006826">
    <property type="term" value="P:iron ion transport"/>
    <property type="evidence" value="ECO:0007669"/>
    <property type="project" value="UniProtKB-KW"/>
</dbReference>
<evidence type="ECO:0000256" key="11">
    <source>
        <dbReference type="PROSITE-ProRule" id="PRU01360"/>
    </source>
</evidence>
<keyword evidence="16" id="KW-1185">Reference proteome</keyword>
<feature type="region of interest" description="Disordered" evidence="12">
    <location>
        <begin position="296"/>
        <end position="318"/>
    </location>
</feature>
<comment type="subcellular location">
    <subcellularLocation>
        <location evidence="1 11">Cell outer membrane</location>
        <topology evidence="1 11">Multi-pass membrane protein</topology>
    </subcellularLocation>
</comment>
<feature type="chain" id="PRO_5017349748" evidence="13">
    <location>
        <begin position="29"/>
        <end position="1113"/>
    </location>
</feature>
<organism evidence="15 16">
    <name type="scientific">Chryseolinea soli</name>
    <dbReference type="NCBI Taxonomy" id="2321403"/>
    <lineage>
        <taxon>Bacteria</taxon>
        <taxon>Pseudomonadati</taxon>
        <taxon>Bacteroidota</taxon>
        <taxon>Cytophagia</taxon>
        <taxon>Cytophagales</taxon>
        <taxon>Fulvivirgaceae</taxon>
        <taxon>Chryseolinea</taxon>
    </lineage>
</organism>
<evidence type="ECO:0000256" key="6">
    <source>
        <dbReference type="ARBA" id="ARBA00023004"/>
    </source>
</evidence>
<dbReference type="InterPro" id="IPR023997">
    <property type="entry name" value="TonB-dep_OMP_SusC/RagA_CS"/>
</dbReference>
<proteinExistence type="inferred from homology"/>
<keyword evidence="6" id="KW-0408">Iron</keyword>
<gene>
    <name evidence="15" type="ORF">D4L85_10590</name>
</gene>
<dbReference type="InterPro" id="IPR039426">
    <property type="entry name" value="TonB-dep_rcpt-like"/>
</dbReference>
<feature type="compositionally biased region" description="Low complexity" evidence="12">
    <location>
        <begin position="296"/>
        <end position="308"/>
    </location>
</feature>
<evidence type="ECO:0000256" key="13">
    <source>
        <dbReference type="SAM" id="SignalP"/>
    </source>
</evidence>
<dbReference type="RefSeq" id="WP_119754293.1">
    <property type="nucleotide sequence ID" value="NZ_CP032382.1"/>
</dbReference>
<dbReference type="NCBIfam" id="TIGR04056">
    <property type="entry name" value="OMP_RagA_SusC"/>
    <property type="match status" value="1"/>
</dbReference>
<dbReference type="Gene3D" id="2.40.170.20">
    <property type="entry name" value="TonB-dependent receptor, beta-barrel domain"/>
    <property type="match status" value="1"/>
</dbReference>
<dbReference type="InterPro" id="IPR012910">
    <property type="entry name" value="Plug_dom"/>
</dbReference>
<dbReference type="InterPro" id="IPR023996">
    <property type="entry name" value="TonB-dep_OMP_SusC/RagA"/>
</dbReference>
<keyword evidence="2 11" id="KW-0813">Transport</keyword>
<keyword evidence="10 11" id="KW-0998">Cell outer membrane</keyword>
<dbReference type="GO" id="GO:0009279">
    <property type="term" value="C:cell outer membrane"/>
    <property type="evidence" value="ECO:0007669"/>
    <property type="project" value="UniProtKB-SubCell"/>
</dbReference>
<dbReference type="InterPro" id="IPR008969">
    <property type="entry name" value="CarboxyPept-like_regulatory"/>
</dbReference>
<keyword evidence="13" id="KW-0732">Signal</keyword>
<evidence type="ECO:0000256" key="10">
    <source>
        <dbReference type="ARBA" id="ARBA00023237"/>
    </source>
</evidence>
<dbReference type="NCBIfam" id="TIGR04057">
    <property type="entry name" value="SusC_RagA_signa"/>
    <property type="match status" value="1"/>
</dbReference>
<dbReference type="PANTHER" id="PTHR32552">
    <property type="entry name" value="FERRICHROME IRON RECEPTOR-RELATED"/>
    <property type="match status" value="1"/>
</dbReference>
<dbReference type="Pfam" id="PF07715">
    <property type="entry name" value="Plug"/>
    <property type="match status" value="1"/>
</dbReference>
<evidence type="ECO:0000256" key="12">
    <source>
        <dbReference type="SAM" id="MobiDB-lite"/>
    </source>
</evidence>
<keyword evidence="3 11" id="KW-1134">Transmembrane beta strand</keyword>
<dbReference type="Pfam" id="PF13715">
    <property type="entry name" value="CarbopepD_reg_2"/>
    <property type="match status" value="1"/>
</dbReference>
<dbReference type="InterPro" id="IPR036942">
    <property type="entry name" value="Beta-barrel_TonB_sf"/>
</dbReference>
<evidence type="ECO:0000313" key="15">
    <source>
        <dbReference type="EMBL" id="AYB30999.1"/>
    </source>
</evidence>
<keyword evidence="4" id="KW-0410">Iron transport</keyword>
<evidence type="ECO:0000256" key="5">
    <source>
        <dbReference type="ARBA" id="ARBA00022692"/>
    </source>
</evidence>
<evidence type="ECO:0000313" key="16">
    <source>
        <dbReference type="Proteomes" id="UP000266183"/>
    </source>
</evidence>
<evidence type="ECO:0000256" key="7">
    <source>
        <dbReference type="ARBA" id="ARBA00023065"/>
    </source>
</evidence>
<dbReference type="OrthoDB" id="9768177at2"/>
<comment type="similarity">
    <text evidence="11">Belongs to the TonB-dependent receptor family.</text>
</comment>
<reference evidence="16" key="1">
    <citation type="submission" date="2018-09" db="EMBL/GenBank/DDBJ databases">
        <title>Chryseolinea sp. KIS68-18 isolated from soil.</title>
        <authorList>
            <person name="Weon H.-Y."/>
            <person name="Kwon S.-W."/>
            <person name="Lee S.A."/>
        </authorList>
    </citation>
    <scope>NUCLEOTIDE SEQUENCE [LARGE SCALE GENOMIC DNA]</scope>
    <source>
        <strain evidence="16">KIS68-18</strain>
    </source>
</reference>
<evidence type="ECO:0000256" key="2">
    <source>
        <dbReference type="ARBA" id="ARBA00022448"/>
    </source>
</evidence>
<dbReference type="Proteomes" id="UP000266183">
    <property type="component" value="Chromosome"/>
</dbReference>
<feature type="domain" description="TonB-dependent receptor plug" evidence="14">
    <location>
        <begin position="221"/>
        <end position="347"/>
    </location>
</feature>
<evidence type="ECO:0000256" key="3">
    <source>
        <dbReference type="ARBA" id="ARBA00022452"/>
    </source>
</evidence>
<keyword evidence="7" id="KW-0406">Ion transport</keyword>
<dbReference type="Gene3D" id="2.170.130.10">
    <property type="entry name" value="TonB-dependent receptor, plug domain"/>
    <property type="match status" value="1"/>
</dbReference>
<dbReference type="AlphaFoldDB" id="A0A385SIE1"/>